<dbReference type="InterPro" id="IPR015943">
    <property type="entry name" value="WD40/YVTN_repeat-like_dom_sf"/>
</dbReference>
<keyword evidence="3" id="KW-1185">Reference proteome</keyword>
<dbReference type="InterPro" id="IPR036322">
    <property type="entry name" value="WD40_repeat_dom_sf"/>
</dbReference>
<dbReference type="KEGG" id="slb:AWJ20_2662"/>
<dbReference type="GO" id="GO:0030686">
    <property type="term" value="C:90S preribosome"/>
    <property type="evidence" value="ECO:0007669"/>
    <property type="project" value="InterPro"/>
</dbReference>
<dbReference type="GO" id="GO:0003723">
    <property type="term" value="F:RNA binding"/>
    <property type="evidence" value="ECO:0007669"/>
    <property type="project" value="TreeGrafter"/>
</dbReference>
<dbReference type="GO" id="GO:0000462">
    <property type="term" value="P:maturation of SSU-rRNA from tricistronic rRNA transcript (SSU-rRNA, 5.8S rRNA, LSU-rRNA)"/>
    <property type="evidence" value="ECO:0007669"/>
    <property type="project" value="InterPro"/>
</dbReference>
<name>A0A167FAR2_9ASCO</name>
<proteinExistence type="predicted"/>
<feature type="region of interest" description="Disordered" evidence="1">
    <location>
        <begin position="653"/>
        <end position="673"/>
    </location>
</feature>
<dbReference type="GO" id="GO:0034455">
    <property type="term" value="C:t-UTP complex"/>
    <property type="evidence" value="ECO:0007669"/>
    <property type="project" value="TreeGrafter"/>
</dbReference>
<dbReference type="Proteomes" id="UP000189580">
    <property type="component" value="Chromosome b"/>
</dbReference>
<dbReference type="AlphaFoldDB" id="A0A167FAR2"/>
<organism evidence="2 3">
    <name type="scientific">Sugiyamaella lignohabitans</name>
    <dbReference type="NCBI Taxonomy" id="796027"/>
    <lineage>
        <taxon>Eukaryota</taxon>
        <taxon>Fungi</taxon>
        <taxon>Dikarya</taxon>
        <taxon>Ascomycota</taxon>
        <taxon>Saccharomycotina</taxon>
        <taxon>Dipodascomycetes</taxon>
        <taxon>Dipodascales</taxon>
        <taxon>Trichomonascaceae</taxon>
        <taxon>Sugiyamaella</taxon>
    </lineage>
</organism>
<dbReference type="Gene3D" id="2.130.10.10">
    <property type="entry name" value="YVTN repeat-like/Quinoprotein amine dehydrogenase"/>
    <property type="match status" value="3"/>
</dbReference>
<dbReference type="PANTHER" id="PTHR44163">
    <property type="entry name" value="U3 SMALL NUCLEOLAR RNA-ASSOCIATED PROTEIN 4 HOMOLOG"/>
    <property type="match status" value="1"/>
</dbReference>
<dbReference type="RefSeq" id="XP_018737519.1">
    <property type="nucleotide sequence ID" value="XM_018879620.1"/>
</dbReference>
<gene>
    <name evidence="2" type="primary">UTP4</name>
    <name evidence="2" type="ORF">AWJ20_2662</name>
</gene>
<dbReference type="Pfam" id="PF00400">
    <property type="entry name" value="WD40"/>
    <property type="match status" value="3"/>
</dbReference>
<protein>
    <submittedName>
        <fullName evidence="2">Utp4p</fullName>
    </submittedName>
</protein>
<dbReference type="SMART" id="SM00320">
    <property type="entry name" value="WD40"/>
    <property type="match status" value="6"/>
</dbReference>
<reference evidence="2 3" key="1">
    <citation type="submission" date="2016-02" db="EMBL/GenBank/DDBJ databases">
        <title>Complete genome sequence and transcriptome regulation of the pentose utilising yeast Sugiyamaella lignohabitans.</title>
        <authorList>
            <person name="Bellasio M."/>
            <person name="Peymann A."/>
            <person name="Valli M."/>
            <person name="Sipitzky M."/>
            <person name="Graf A."/>
            <person name="Sauer M."/>
            <person name="Marx H."/>
            <person name="Mattanovich D."/>
        </authorList>
    </citation>
    <scope>NUCLEOTIDE SEQUENCE [LARGE SCALE GENOMIC DNA]</scope>
    <source>
        <strain evidence="2 3">CBS 10342</strain>
    </source>
</reference>
<evidence type="ECO:0000256" key="1">
    <source>
        <dbReference type="SAM" id="MobiDB-lite"/>
    </source>
</evidence>
<dbReference type="EMBL" id="CP014503">
    <property type="protein sequence ID" value="ANB15042.1"/>
    <property type="molecule type" value="Genomic_DNA"/>
</dbReference>
<evidence type="ECO:0000313" key="3">
    <source>
        <dbReference type="Proteomes" id="UP000189580"/>
    </source>
</evidence>
<dbReference type="InterPro" id="IPR001680">
    <property type="entry name" value="WD40_rpt"/>
</dbReference>
<accession>A0A167FAR2</accession>
<dbReference type="GeneID" id="30034598"/>
<dbReference type="SUPFAM" id="SSF50978">
    <property type="entry name" value="WD40 repeat-like"/>
    <property type="match status" value="2"/>
</dbReference>
<dbReference type="InterPro" id="IPR046351">
    <property type="entry name" value="UTP4"/>
</dbReference>
<sequence>MNIHRCRFVDYTPHTITALSFNLPSVASNIQPPSTLRLAVGRSNGDIEIWNPRWSWVHEITLKGGQGRSIEGLVWSKGGNRLFSIGGSTSITEWDLNTGLPVLSHDCNAGVVWSLAISPDGEQLAAGCDNGTVVLLDLSSGIKGQIDHLKILQRSNNRIMSLAWKGANQVVGGCSDGRIRVWSTESSNNGRILATMKVDKSRLDESTLVWSVLVLPNKQIVSGDSTGSIKFWDAQNFSLLQSFKSHEADILCLASNYKGNTIFSAGVDRKIVSYKIVNSKLKRWASVSNRLLHAHDIRAMTTFEAKGTSFLISGGVERTLVINSVTNFMDGMFRKIPITRHRPCVQAISEPRLLMLWNDQSVKIWKVDEYIEPDAESLQSEEKGKRLVAKITLNCEENVTSAALSENGSLLAVSTLAETKLFELTPSENGSRLLVQKSNEANALSSLGASIIRFSQDSSKLIAVTPESDIVVYNVANDELIEESSVNDSDDEDDEQNFHAASSRNIFRLSVSNCGKYVATARPNGQINLFEITKTQVRPLGLLTKLNSAPTALKFTLKNTLIIATAEIKVLEFDINTKSLTPWSRRNSDLLPRDLINLVDKCCGIFFEPCSPNRVWLWGANWLAFLDLAQNMPFQRVAKRKIDRLGVDEEEDRATTQEIRKSLPLNGHDVNGTADNASTSVPFWMTLKYRPMLLADTLGAGELVVIERPPFDVPLPPAFWSNHKIKV</sequence>
<dbReference type="PANTHER" id="PTHR44163:SF1">
    <property type="entry name" value="U3 SMALL NUCLEOLAR RNA-ASSOCIATED PROTEIN 4 HOMOLOG"/>
    <property type="match status" value="1"/>
</dbReference>
<dbReference type="GO" id="GO:0032040">
    <property type="term" value="C:small-subunit processome"/>
    <property type="evidence" value="ECO:0007669"/>
    <property type="project" value="TreeGrafter"/>
</dbReference>
<dbReference type="OrthoDB" id="8883818at2759"/>
<evidence type="ECO:0000313" key="2">
    <source>
        <dbReference type="EMBL" id="ANB15042.1"/>
    </source>
</evidence>